<dbReference type="Proteomes" id="UP000268007">
    <property type="component" value="Unassembled WGS sequence"/>
</dbReference>
<comment type="caution">
    <text evidence="2">The sequence shown here is derived from an EMBL/GenBank/DDBJ whole genome shotgun (WGS) entry which is preliminary data.</text>
</comment>
<reference evidence="2 3" key="1">
    <citation type="submission" date="2018-10" db="EMBL/GenBank/DDBJ databases">
        <title>Genomic Encyclopedia of Archaeal and Bacterial Type Strains, Phase II (KMG-II): from individual species to whole genera.</title>
        <authorList>
            <person name="Goeker M."/>
        </authorList>
    </citation>
    <scope>NUCLEOTIDE SEQUENCE [LARGE SCALE GENOMIC DNA]</scope>
    <source>
        <strain evidence="2 3">DSM 18602</strain>
    </source>
</reference>
<dbReference type="RefSeq" id="WP_121200859.1">
    <property type="nucleotide sequence ID" value="NZ_RBKU01000001.1"/>
</dbReference>
<feature type="signal peptide" evidence="1">
    <location>
        <begin position="1"/>
        <end position="21"/>
    </location>
</feature>
<name>A0A495J929_9SPHI</name>
<feature type="chain" id="PRO_5019812647" description="NPCBM/NEW2 domain-containing protein" evidence="1">
    <location>
        <begin position="22"/>
        <end position="280"/>
    </location>
</feature>
<gene>
    <name evidence="2" type="ORF">BDD43_5157</name>
</gene>
<sequence>MKKTYAIILMLFLNYNSIAQSIGKSVMYLVGKNFTVTPKNKELIGYGYPEFYKVVSDDSKAENVLLFYDAKNYNSNYDSLVNKTFKCISVKPWINQVDPSDPYYYAIELENPTIKSKVYYKFSTLSETYFKETFKITGLGLTDDYYCSQITTETDKISRTKTFDTPDGNSIAFSKEIKGGIATYYAILKTTDESAHGGKGFTILFKDGSRMSNPVAKVDVTVGSGAYFNHKIFFRLSPAQILKFKTGIATDMKIDVLKIELDPGEGEETRAFFNCLLNKL</sequence>
<evidence type="ECO:0000313" key="2">
    <source>
        <dbReference type="EMBL" id="RKR84904.1"/>
    </source>
</evidence>
<dbReference type="AlphaFoldDB" id="A0A495J929"/>
<evidence type="ECO:0000256" key="1">
    <source>
        <dbReference type="SAM" id="SignalP"/>
    </source>
</evidence>
<organism evidence="2 3">
    <name type="scientific">Mucilaginibacter gracilis</name>
    <dbReference type="NCBI Taxonomy" id="423350"/>
    <lineage>
        <taxon>Bacteria</taxon>
        <taxon>Pseudomonadati</taxon>
        <taxon>Bacteroidota</taxon>
        <taxon>Sphingobacteriia</taxon>
        <taxon>Sphingobacteriales</taxon>
        <taxon>Sphingobacteriaceae</taxon>
        <taxon>Mucilaginibacter</taxon>
    </lineage>
</organism>
<dbReference type="OrthoDB" id="1339132at2"/>
<keyword evidence="1" id="KW-0732">Signal</keyword>
<proteinExistence type="predicted"/>
<accession>A0A495J929</accession>
<keyword evidence="3" id="KW-1185">Reference proteome</keyword>
<evidence type="ECO:0000313" key="3">
    <source>
        <dbReference type="Proteomes" id="UP000268007"/>
    </source>
</evidence>
<dbReference type="EMBL" id="RBKU01000001">
    <property type="protein sequence ID" value="RKR84904.1"/>
    <property type="molecule type" value="Genomic_DNA"/>
</dbReference>
<protein>
    <recommendedName>
        <fullName evidence="4">NPCBM/NEW2 domain-containing protein</fullName>
    </recommendedName>
</protein>
<evidence type="ECO:0008006" key="4">
    <source>
        <dbReference type="Google" id="ProtNLM"/>
    </source>
</evidence>